<name>S5DKK1_9ACTN</name>
<proteinExistence type="predicted"/>
<sequence>MPVICVNPSNSSDKEIVDGLSKQNEDLRLFLSDKLEDSFRSSLPGKKAIGDILDDTHISTASSGAFCGVFFEDKDAKLRSIFINAIEDSSLKRIIWLSQSDPDEKILNLKNLAYLQHEDYKNLIENVLELESQEEIDFGHKQISKD</sequence>
<organism evidence="1">
    <name type="scientific">Candidatus Actinomarina minuta</name>
    <dbReference type="NCBI Taxonomy" id="1389454"/>
    <lineage>
        <taxon>Bacteria</taxon>
        <taxon>Bacillati</taxon>
        <taxon>Actinomycetota</taxon>
        <taxon>Actinomycetes</taxon>
        <taxon>Candidatus Actinomarinidae</taxon>
        <taxon>Candidatus Actinomarinales</taxon>
        <taxon>Candidatus Actinomarineae</taxon>
        <taxon>Candidatus Actinomarinaceae</taxon>
        <taxon>Candidatus Actinomarina</taxon>
    </lineage>
</organism>
<evidence type="ECO:0000313" key="1">
    <source>
        <dbReference type="EMBL" id="AGQ19361.1"/>
    </source>
</evidence>
<protein>
    <submittedName>
        <fullName evidence="1">MedDCM-OCT-S36-C22-cds6</fullName>
    </submittedName>
</protein>
<reference evidence="1" key="1">
    <citation type="journal article" date="2013" name="Sci. Rep.">
        <title>Metagenomics uncovers a new group of low GC and ultra-small marine Actinobacteria.</title>
        <authorList>
            <person name="Ghai R."/>
            <person name="Mizuno C.M."/>
            <person name="Picazo A."/>
            <person name="Camacho A."/>
            <person name="Rodriguez-Valera F."/>
        </authorList>
    </citation>
    <scope>NUCLEOTIDE SEQUENCE</scope>
</reference>
<accession>S5DKK1</accession>
<dbReference type="EMBL" id="KC811130">
    <property type="protein sequence ID" value="AGQ19361.1"/>
    <property type="molecule type" value="Genomic_DNA"/>
</dbReference>
<dbReference type="AlphaFoldDB" id="S5DKK1"/>